<accession>A0A1Y3NXD5</accession>
<gene>
    <name evidence="1" type="ORF">AUC60_26475</name>
</gene>
<evidence type="ECO:0000313" key="1">
    <source>
        <dbReference type="EMBL" id="OUM70851.1"/>
    </source>
</evidence>
<dbReference type="RefSeq" id="WP_087274533.1">
    <property type="nucleotide sequence ID" value="NZ_JBJGBV010000036.1"/>
</dbReference>
<comment type="caution">
    <text evidence="1">The sequence shown here is derived from an EMBL/GenBank/DDBJ whole genome shotgun (WGS) entry which is preliminary data.</text>
</comment>
<sequence length="178" mass="20338">MKLISAQYPLPEELANAYSPDEARILVKDAFERGDSIEGLAQLKREQMINFDNEGLDPVSSGEWLLVKDEAYYFDWGQFKKPLRRRKSEQIVMERLRVHQDQQAVRYGQIFYADDTDGMPLANRRYIAVVNGKHLSGYTDAEGVAYITASSAGEKIEVHFLFKAPTGLIEDFMEHADD</sequence>
<dbReference type="EMBL" id="LOHF01000041">
    <property type="protein sequence ID" value="OUM70851.1"/>
    <property type="molecule type" value="Genomic_DNA"/>
</dbReference>
<keyword evidence="2" id="KW-1185">Reference proteome</keyword>
<reference evidence="1 2" key="1">
    <citation type="journal article" date="2017" name="Syst. Appl. Microbiol.">
        <title>Pseudomonas caspiana sp. nov., a citrus pathogen in the Pseudomonas syringae phylogenetic group.</title>
        <authorList>
            <person name="Busquets A."/>
            <person name="Gomila M."/>
            <person name="Beiki F."/>
            <person name="Mulet M."/>
            <person name="Rahimian H."/>
            <person name="Garcia-Valdes E."/>
            <person name="Lalucat J."/>
        </authorList>
    </citation>
    <scope>NUCLEOTIDE SEQUENCE [LARGE SCALE GENOMIC DNA]</scope>
    <source>
        <strain evidence="1 2">FBF102</strain>
    </source>
</reference>
<protein>
    <submittedName>
        <fullName evidence="1">Uncharacterized protein</fullName>
    </submittedName>
</protein>
<dbReference type="Proteomes" id="UP000195440">
    <property type="component" value="Unassembled WGS sequence"/>
</dbReference>
<name>A0A1Y3NXD5_9PSED</name>
<dbReference type="AlphaFoldDB" id="A0A1Y3NXD5"/>
<dbReference type="OrthoDB" id="6876807at2"/>
<evidence type="ECO:0000313" key="2">
    <source>
        <dbReference type="Proteomes" id="UP000195440"/>
    </source>
</evidence>
<organism evidence="1 2">
    <name type="scientific">Pseudomonas caspiana</name>
    <dbReference type="NCBI Taxonomy" id="1451454"/>
    <lineage>
        <taxon>Bacteria</taxon>
        <taxon>Pseudomonadati</taxon>
        <taxon>Pseudomonadota</taxon>
        <taxon>Gammaproteobacteria</taxon>
        <taxon>Pseudomonadales</taxon>
        <taxon>Pseudomonadaceae</taxon>
        <taxon>Pseudomonas</taxon>
    </lineage>
</organism>
<proteinExistence type="predicted"/>